<dbReference type="Proteomes" id="UP001146120">
    <property type="component" value="Unassembled WGS sequence"/>
</dbReference>
<accession>A0AAV2YQZ6</accession>
<dbReference type="EMBL" id="DAKRPA010000135">
    <property type="protein sequence ID" value="DAZ97432.1"/>
    <property type="molecule type" value="Genomic_DNA"/>
</dbReference>
<reference evidence="1" key="1">
    <citation type="submission" date="2022-11" db="EMBL/GenBank/DDBJ databases">
        <authorList>
            <person name="Morgan W.R."/>
            <person name="Tartar A."/>
        </authorList>
    </citation>
    <scope>NUCLEOTIDE SEQUENCE</scope>
    <source>
        <strain evidence="1">ARSEF 373</strain>
    </source>
</reference>
<proteinExistence type="predicted"/>
<reference evidence="1" key="2">
    <citation type="journal article" date="2023" name="Microbiol Resour">
        <title>Decontamination and Annotation of the Draft Genome Sequence of the Oomycete Lagenidium giganteum ARSEF 373.</title>
        <authorList>
            <person name="Morgan W.R."/>
            <person name="Tartar A."/>
        </authorList>
    </citation>
    <scope>NUCLEOTIDE SEQUENCE</scope>
    <source>
        <strain evidence="1">ARSEF 373</strain>
    </source>
</reference>
<keyword evidence="2" id="KW-1185">Reference proteome</keyword>
<sequence length="41" mass="4593">MLFVASIRGQASTQLAKCSRIRRALREASVLPCQSFSARWP</sequence>
<name>A0AAV2YQZ6_9STRA</name>
<comment type="caution">
    <text evidence="1">The sequence shown here is derived from an EMBL/GenBank/DDBJ whole genome shotgun (WGS) entry which is preliminary data.</text>
</comment>
<dbReference type="AlphaFoldDB" id="A0AAV2YQZ6"/>
<protein>
    <submittedName>
        <fullName evidence="1">Uncharacterized protein</fullName>
    </submittedName>
</protein>
<evidence type="ECO:0000313" key="1">
    <source>
        <dbReference type="EMBL" id="DAZ97432.1"/>
    </source>
</evidence>
<gene>
    <name evidence="1" type="ORF">N0F65_009883</name>
</gene>
<organism evidence="1 2">
    <name type="scientific">Lagenidium giganteum</name>
    <dbReference type="NCBI Taxonomy" id="4803"/>
    <lineage>
        <taxon>Eukaryota</taxon>
        <taxon>Sar</taxon>
        <taxon>Stramenopiles</taxon>
        <taxon>Oomycota</taxon>
        <taxon>Peronosporomycetes</taxon>
        <taxon>Pythiales</taxon>
        <taxon>Pythiaceae</taxon>
    </lineage>
</organism>
<evidence type="ECO:0000313" key="2">
    <source>
        <dbReference type="Proteomes" id="UP001146120"/>
    </source>
</evidence>